<accession>A0A562URW2</accession>
<dbReference type="Gene3D" id="6.10.250.3150">
    <property type="match status" value="1"/>
</dbReference>
<protein>
    <recommendedName>
        <fullName evidence="3">ARB-07466-like C-terminal domain-containing protein</fullName>
    </recommendedName>
</protein>
<organism evidence="4 5">
    <name type="scientific">Stackebrandtia albiflava</name>
    <dbReference type="NCBI Taxonomy" id="406432"/>
    <lineage>
        <taxon>Bacteria</taxon>
        <taxon>Bacillati</taxon>
        <taxon>Actinomycetota</taxon>
        <taxon>Actinomycetes</taxon>
        <taxon>Glycomycetales</taxon>
        <taxon>Glycomycetaceae</taxon>
        <taxon>Stackebrandtia</taxon>
    </lineage>
</organism>
<name>A0A562URW2_9ACTN</name>
<proteinExistence type="predicted"/>
<evidence type="ECO:0000256" key="2">
    <source>
        <dbReference type="SAM" id="MobiDB-lite"/>
    </source>
</evidence>
<feature type="domain" description="ARB-07466-like C-terminal" evidence="3">
    <location>
        <begin position="200"/>
        <end position="308"/>
    </location>
</feature>
<evidence type="ECO:0000313" key="4">
    <source>
        <dbReference type="EMBL" id="TWJ08351.1"/>
    </source>
</evidence>
<feature type="region of interest" description="Disordered" evidence="2">
    <location>
        <begin position="147"/>
        <end position="193"/>
    </location>
</feature>
<feature type="coiled-coil region" evidence="1">
    <location>
        <begin position="25"/>
        <end position="73"/>
    </location>
</feature>
<evidence type="ECO:0000313" key="5">
    <source>
        <dbReference type="Proteomes" id="UP000321617"/>
    </source>
</evidence>
<dbReference type="InterPro" id="IPR058593">
    <property type="entry name" value="ARB_07466-like_C"/>
</dbReference>
<evidence type="ECO:0000259" key="3">
    <source>
        <dbReference type="Pfam" id="PF26571"/>
    </source>
</evidence>
<dbReference type="Pfam" id="PF26571">
    <property type="entry name" value="VldE"/>
    <property type="match status" value="1"/>
</dbReference>
<reference evidence="4 5" key="1">
    <citation type="journal article" date="2013" name="Stand. Genomic Sci.">
        <title>Genomic Encyclopedia of Type Strains, Phase I: The one thousand microbial genomes (KMG-I) project.</title>
        <authorList>
            <person name="Kyrpides N.C."/>
            <person name="Woyke T."/>
            <person name="Eisen J.A."/>
            <person name="Garrity G."/>
            <person name="Lilburn T.G."/>
            <person name="Beck B.J."/>
            <person name="Whitman W.B."/>
            <person name="Hugenholtz P."/>
            <person name="Klenk H.P."/>
        </authorList>
    </citation>
    <scope>NUCLEOTIDE SEQUENCE [LARGE SCALE GENOMIC DNA]</scope>
    <source>
        <strain evidence="4 5">DSM 45044</strain>
    </source>
</reference>
<keyword evidence="5" id="KW-1185">Reference proteome</keyword>
<keyword evidence="1" id="KW-0175">Coiled coil</keyword>
<dbReference type="AlphaFoldDB" id="A0A562URW2"/>
<dbReference type="Proteomes" id="UP000321617">
    <property type="component" value="Unassembled WGS sequence"/>
</dbReference>
<gene>
    <name evidence="4" type="ORF">LX16_4579</name>
</gene>
<evidence type="ECO:0000256" key="1">
    <source>
        <dbReference type="SAM" id="Coils"/>
    </source>
</evidence>
<dbReference type="EMBL" id="VLLL01000008">
    <property type="protein sequence ID" value="TWJ08351.1"/>
    <property type="molecule type" value="Genomic_DNA"/>
</dbReference>
<sequence length="317" mass="33835">MISAAAALVAAPIAGPAAADPEDDGHSIEEELEQALEEYVEAEKELEDALERQEELEERIADNEKRIEELSVEVNDFAHMAYTNGGLPSATAILTTGSPDSAISGLSMVNYLGDQSGRQLQELVDARETLAADEQALEDEVEAAEKALAKKEKARDAAQREVDAQSGPSGGDYGSAEPAPRNSDGSWPSESCAVDDPTTDGCITARMNHALNQARSAGFDRYTSCYRPTEDGGEHPRGRACDFSAQAGGFGGVASGGDKTYGDNLAYWFTENADSLGVMYVIWYNQFWDPANGWGPYSGGNGTPSGDHTNHVHVSMF</sequence>
<comment type="caution">
    <text evidence="4">The sequence shown here is derived from an EMBL/GenBank/DDBJ whole genome shotgun (WGS) entry which is preliminary data.</text>
</comment>
<feature type="compositionally biased region" description="Basic and acidic residues" evidence="2">
    <location>
        <begin position="147"/>
        <end position="163"/>
    </location>
</feature>